<dbReference type="EMBL" id="QUTI01014578">
    <property type="protein sequence ID" value="RLO12027.1"/>
    <property type="molecule type" value="Genomic_DNA"/>
</dbReference>
<protein>
    <submittedName>
        <fullName evidence="1">Uncharacterized protein</fullName>
    </submittedName>
</protein>
<name>A0A9X8HF55_APHAT</name>
<dbReference type="Proteomes" id="UP000275652">
    <property type="component" value="Unassembled WGS sequence"/>
</dbReference>
<proteinExistence type="predicted"/>
<evidence type="ECO:0000313" key="1">
    <source>
        <dbReference type="EMBL" id="RLO12027.1"/>
    </source>
</evidence>
<sequence>MVAEPGTAGGVATSALDRAHALRRGSDGGDHLGIRWALVGMPCAESASAEAMRSALARSLLLQWSDPNIGDDLATVLALAAKLSEFHR</sequence>
<comment type="caution">
    <text evidence="1">The sequence shown here is derived from an EMBL/GenBank/DDBJ whole genome shotgun (WGS) entry which is preliminary data.</text>
</comment>
<organism evidence="1 2">
    <name type="scientific">Aphanomyces astaci</name>
    <name type="common">Crayfish plague agent</name>
    <dbReference type="NCBI Taxonomy" id="112090"/>
    <lineage>
        <taxon>Eukaryota</taxon>
        <taxon>Sar</taxon>
        <taxon>Stramenopiles</taxon>
        <taxon>Oomycota</taxon>
        <taxon>Saprolegniomycetes</taxon>
        <taxon>Saprolegniales</taxon>
        <taxon>Verrucalvaceae</taxon>
        <taxon>Aphanomyces</taxon>
    </lineage>
</organism>
<dbReference type="AlphaFoldDB" id="A0A9X8HF55"/>
<gene>
    <name evidence="1" type="ORF">DYB28_007971</name>
</gene>
<reference evidence="1 2" key="1">
    <citation type="journal article" date="2018" name="J. Invertebr. Pathol.">
        <title>New genotyping method for the causative agent of crayfish plague (Aphanomyces astaci) based on whole genome data.</title>
        <authorList>
            <person name="Minardi D."/>
            <person name="Studholme D.J."/>
            <person name="van der Giezen M."/>
            <person name="Pretto T."/>
            <person name="Oidtmann B."/>
        </authorList>
    </citation>
    <scope>NUCLEOTIDE SEQUENCE [LARGE SCALE GENOMIC DNA]</scope>
    <source>
        <strain evidence="1 2">KB13</strain>
    </source>
</reference>
<accession>A0A9X8HF55</accession>
<evidence type="ECO:0000313" key="2">
    <source>
        <dbReference type="Proteomes" id="UP000275652"/>
    </source>
</evidence>